<dbReference type="Pfam" id="PF00892">
    <property type="entry name" value="EamA"/>
    <property type="match status" value="2"/>
</dbReference>
<feature type="transmembrane region" description="Helical" evidence="6">
    <location>
        <begin position="7"/>
        <end position="32"/>
    </location>
</feature>
<evidence type="ECO:0000256" key="2">
    <source>
        <dbReference type="ARBA" id="ARBA00007362"/>
    </source>
</evidence>
<gene>
    <name evidence="8" type="ORF">O7A60_24955</name>
</gene>
<dbReference type="InterPro" id="IPR050638">
    <property type="entry name" value="AA-Vitamin_Transporters"/>
</dbReference>
<evidence type="ECO:0000313" key="8">
    <source>
        <dbReference type="EMBL" id="MEI9411990.1"/>
    </source>
</evidence>
<feature type="domain" description="EamA" evidence="7">
    <location>
        <begin position="158"/>
        <end position="293"/>
    </location>
</feature>
<dbReference type="EMBL" id="JAPYKS010000021">
    <property type="protein sequence ID" value="MEI9411990.1"/>
    <property type="molecule type" value="Genomic_DNA"/>
</dbReference>
<evidence type="ECO:0000256" key="5">
    <source>
        <dbReference type="ARBA" id="ARBA00023136"/>
    </source>
</evidence>
<dbReference type="SUPFAM" id="SSF103481">
    <property type="entry name" value="Multidrug resistance efflux transporter EmrE"/>
    <property type="match status" value="2"/>
</dbReference>
<feature type="transmembrane region" description="Helical" evidence="6">
    <location>
        <begin position="38"/>
        <end position="57"/>
    </location>
</feature>
<protein>
    <submittedName>
        <fullName evidence="8">EamA family transporter</fullName>
    </submittedName>
</protein>
<evidence type="ECO:0000256" key="6">
    <source>
        <dbReference type="SAM" id="Phobius"/>
    </source>
</evidence>
<proteinExistence type="inferred from homology"/>
<feature type="transmembrane region" description="Helical" evidence="6">
    <location>
        <begin position="277"/>
        <end position="299"/>
    </location>
</feature>
<sequence>MKLPSASFLLIAAFGAIYLIWGSTYLALALALQSLPPFLLMAARCMVGGLILFVVAAASGAKPPSRKSLLYGIVCGLLFFVGCHGILANVQQRVPTGLAAVMLATIPLWIAALQTGLGRPSRPSPLALSFLAPGVVGVALIAWEEGAGGIGAVHLIDIFLLLGASLSWSIGTVVSEQSPTSSSPLVMSVIELWAGAAALAVVGAANGEVSLVHPYSITGWSIAGWAYLTVAGTVIAFAAYIWLLRKVTPTLVATYTFVNPIIAVLLGWAFLGEVPSMWMATGALLVILSVSGLLFTGSARPSRRSNKARAELAVD</sequence>
<feature type="transmembrane region" description="Helical" evidence="6">
    <location>
        <begin position="185"/>
        <end position="205"/>
    </location>
</feature>
<accession>A0ABU8L2R6</accession>
<keyword evidence="3 6" id="KW-0812">Transmembrane</keyword>
<keyword evidence="9" id="KW-1185">Reference proteome</keyword>
<keyword evidence="5 6" id="KW-0472">Membrane</keyword>
<feature type="transmembrane region" description="Helical" evidence="6">
    <location>
        <begin position="94"/>
        <end position="113"/>
    </location>
</feature>
<dbReference type="RefSeq" id="WP_337108433.1">
    <property type="nucleotide sequence ID" value="NZ_JAPYKS010000021.1"/>
</dbReference>
<comment type="subcellular location">
    <subcellularLocation>
        <location evidence="1">Membrane</location>
        <topology evidence="1">Multi-pass membrane protein</topology>
    </subcellularLocation>
</comment>
<evidence type="ECO:0000313" key="9">
    <source>
        <dbReference type="Proteomes" id="UP001387293"/>
    </source>
</evidence>
<dbReference type="PANTHER" id="PTHR32322">
    <property type="entry name" value="INNER MEMBRANE TRANSPORTER"/>
    <property type="match status" value="1"/>
</dbReference>
<feature type="domain" description="EamA" evidence="7">
    <location>
        <begin position="18"/>
        <end position="142"/>
    </location>
</feature>
<dbReference type="Proteomes" id="UP001387293">
    <property type="component" value="Unassembled WGS sequence"/>
</dbReference>
<dbReference type="InterPro" id="IPR037185">
    <property type="entry name" value="EmrE-like"/>
</dbReference>
<feature type="transmembrane region" description="Helical" evidence="6">
    <location>
        <begin position="69"/>
        <end position="88"/>
    </location>
</feature>
<name>A0ABU8L2R6_9HYPH</name>
<feature type="transmembrane region" description="Helical" evidence="6">
    <location>
        <begin position="149"/>
        <end position="173"/>
    </location>
</feature>
<keyword evidence="4 6" id="KW-1133">Transmembrane helix</keyword>
<evidence type="ECO:0000256" key="1">
    <source>
        <dbReference type="ARBA" id="ARBA00004141"/>
    </source>
</evidence>
<feature type="transmembrane region" description="Helical" evidence="6">
    <location>
        <begin position="225"/>
        <end position="244"/>
    </location>
</feature>
<feature type="transmembrane region" description="Helical" evidence="6">
    <location>
        <begin position="251"/>
        <end position="271"/>
    </location>
</feature>
<dbReference type="InterPro" id="IPR000620">
    <property type="entry name" value="EamA_dom"/>
</dbReference>
<feature type="transmembrane region" description="Helical" evidence="6">
    <location>
        <begin position="125"/>
        <end position="143"/>
    </location>
</feature>
<comment type="similarity">
    <text evidence="2">Belongs to the EamA transporter family.</text>
</comment>
<reference evidence="8 9" key="1">
    <citation type="submission" date="2022-12" db="EMBL/GenBank/DDBJ databases">
        <authorList>
            <person name="Muema E."/>
        </authorList>
    </citation>
    <scope>NUCLEOTIDE SEQUENCE [LARGE SCALE GENOMIC DNA]</scope>
    <source>
        <strain evidence="9">1326</strain>
    </source>
</reference>
<comment type="caution">
    <text evidence="8">The sequence shown here is derived from an EMBL/GenBank/DDBJ whole genome shotgun (WGS) entry which is preliminary data.</text>
</comment>
<dbReference type="PANTHER" id="PTHR32322:SF2">
    <property type="entry name" value="EAMA DOMAIN-CONTAINING PROTEIN"/>
    <property type="match status" value="1"/>
</dbReference>
<evidence type="ECO:0000256" key="3">
    <source>
        <dbReference type="ARBA" id="ARBA00022692"/>
    </source>
</evidence>
<evidence type="ECO:0000256" key="4">
    <source>
        <dbReference type="ARBA" id="ARBA00022989"/>
    </source>
</evidence>
<evidence type="ECO:0000259" key="7">
    <source>
        <dbReference type="Pfam" id="PF00892"/>
    </source>
</evidence>
<organism evidence="8 9">
    <name type="scientific">Mesorhizobium salmacidum</name>
    <dbReference type="NCBI Taxonomy" id="3015171"/>
    <lineage>
        <taxon>Bacteria</taxon>
        <taxon>Pseudomonadati</taxon>
        <taxon>Pseudomonadota</taxon>
        <taxon>Alphaproteobacteria</taxon>
        <taxon>Hyphomicrobiales</taxon>
        <taxon>Phyllobacteriaceae</taxon>
        <taxon>Mesorhizobium</taxon>
    </lineage>
</organism>